<accession>A0A1H4CUG0</accession>
<keyword evidence="3" id="KW-1185">Reference proteome</keyword>
<keyword evidence="1" id="KW-0472">Membrane</keyword>
<dbReference type="STRING" id="425514.SAMN05443550_104200"/>
<dbReference type="Proteomes" id="UP000198850">
    <property type="component" value="Unassembled WGS sequence"/>
</dbReference>
<evidence type="ECO:0000313" key="3">
    <source>
        <dbReference type="Proteomes" id="UP000198850"/>
    </source>
</evidence>
<evidence type="ECO:0000313" key="2">
    <source>
        <dbReference type="EMBL" id="SEA64073.1"/>
    </source>
</evidence>
<reference evidence="2 3" key="1">
    <citation type="submission" date="2016-10" db="EMBL/GenBank/DDBJ databases">
        <authorList>
            <person name="de Groot N.N."/>
        </authorList>
    </citation>
    <scope>NUCLEOTIDE SEQUENCE [LARGE SCALE GENOMIC DNA]</scope>
    <source>
        <strain evidence="2 3">DSM 19033</strain>
    </source>
</reference>
<keyword evidence="1" id="KW-0812">Transmembrane</keyword>
<proteinExistence type="predicted"/>
<dbReference type="AlphaFoldDB" id="A0A1H4CUG0"/>
<dbReference type="EMBL" id="FNRA01000004">
    <property type="protein sequence ID" value="SEA64073.1"/>
    <property type="molecule type" value="Genomic_DNA"/>
</dbReference>
<name>A0A1H4CUG0_9SPHI</name>
<keyword evidence="1" id="KW-1133">Transmembrane helix</keyword>
<sequence length="56" mass="6485">MIALLLFAGLRRCSLKTMKTVYRNYSAKFIIIFLGGMLLLISILYLVQNGYVILKW</sequence>
<organism evidence="2 3">
    <name type="scientific">Pedobacter hartonius</name>
    <dbReference type="NCBI Taxonomy" id="425514"/>
    <lineage>
        <taxon>Bacteria</taxon>
        <taxon>Pseudomonadati</taxon>
        <taxon>Bacteroidota</taxon>
        <taxon>Sphingobacteriia</taxon>
        <taxon>Sphingobacteriales</taxon>
        <taxon>Sphingobacteriaceae</taxon>
        <taxon>Pedobacter</taxon>
    </lineage>
</organism>
<protein>
    <submittedName>
        <fullName evidence="2">Uncharacterized protein</fullName>
    </submittedName>
</protein>
<feature type="transmembrane region" description="Helical" evidence="1">
    <location>
        <begin position="25"/>
        <end position="47"/>
    </location>
</feature>
<evidence type="ECO:0000256" key="1">
    <source>
        <dbReference type="SAM" id="Phobius"/>
    </source>
</evidence>
<gene>
    <name evidence="2" type="ORF">SAMN05443550_104200</name>
</gene>